<organism evidence="8 9">
    <name type="scientific">Fenollaria massiliensis</name>
    <dbReference type="NCBI Taxonomy" id="938288"/>
    <lineage>
        <taxon>Bacteria</taxon>
        <taxon>Bacillati</taxon>
        <taxon>Bacillota</taxon>
        <taxon>Clostridia</taxon>
        <taxon>Eubacteriales</taxon>
        <taxon>Fenollaria</taxon>
    </lineage>
</organism>
<keyword evidence="9" id="KW-1185">Reference proteome</keyword>
<dbReference type="EMBL" id="CP096649">
    <property type="protein sequence ID" value="UQK59413.1"/>
    <property type="molecule type" value="Genomic_DNA"/>
</dbReference>
<name>A0A9E7DK32_9FIRM</name>
<keyword evidence="4 6" id="KW-0548">Nucleotidyltransferase</keyword>
<dbReference type="SUPFAM" id="SSF53448">
    <property type="entry name" value="Nucleotide-diphospho-sugar transferases"/>
    <property type="match status" value="1"/>
</dbReference>
<dbReference type="InterPro" id="IPR029044">
    <property type="entry name" value="Nucleotide-diphossugar_trans"/>
</dbReference>
<feature type="domain" description="Nucleotidyl transferase" evidence="7">
    <location>
        <begin position="4"/>
        <end position="266"/>
    </location>
</feature>
<dbReference type="AlphaFoldDB" id="A0A9E7DK32"/>
<gene>
    <name evidence="8" type="primary">galU</name>
    <name evidence="8" type="ORF">M1R53_01800</name>
</gene>
<accession>A0A9E7DK32</accession>
<evidence type="ECO:0000256" key="3">
    <source>
        <dbReference type="ARBA" id="ARBA00022679"/>
    </source>
</evidence>
<dbReference type="NCBIfam" id="TIGR01099">
    <property type="entry name" value="galU"/>
    <property type="match status" value="1"/>
</dbReference>
<dbReference type="InterPro" id="IPR005835">
    <property type="entry name" value="NTP_transferase_dom"/>
</dbReference>
<reference evidence="8" key="1">
    <citation type="submission" date="2022-04" db="EMBL/GenBank/DDBJ databases">
        <title>Complete genome sequences of Ezakiella coagulans and Fenollaria massiliensis.</title>
        <authorList>
            <person name="France M.T."/>
            <person name="Clifford J."/>
            <person name="Narina S."/>
            <person name="Rutt L."/>
            <person name="Ravel J."/>
        </authorList>
    </citation>
    <scope>NUCLEOTIDE SEQUENCE</scope>
    <source>
        <strain evidence="8">C0061C2</strain>
    </source>
</reference>
<dbReference type="EC" id="2.7.7.9" evidence="2 6"/>
<dbReference type="Pfam" id="PF00483">
    <property type="entry name" value="NTP_transferase"/>
    <property type="match status" value="1"/>
</dbReference>
<comment type="catalytic activity">
    <reaction evidence="5 6">
        <text>alpha-D-glucose 1-phosphate + UTP + H(+) = UDP-alpha-D-glucose + diphosphate</text>
        <dbReference type="Rhea" id="RHEA:19889"/>
        <dbReference type="ChEBI" id="CHEBI:15378"/>
        <dbReference type="ChEBI" id="CHEBI:33019"/>
        <dbReference type="ChEBI" id="CHEBI:46398"/>
        <dbReference type="ChEBI" id="CHEBI:58601"/>
        <dbReference type="ChEBI" id="CHEBI:58885"/>
        <dbReference type="EC" id="2.7.7.9"/>
    </reaction>
</comment>
<dbReference type="GO" id="GO:0006011">
    <property type="term" value="P:UDP-alpha-D-glucose metabolic process"/>
    <property type="evidence" value="ECO:0007669"/>
    <property type="project" value="InterPro"/>
</dbReference>
<dbReference type="RefSeq" id="WP_249242864.1">
    <property type="nucleotide sequence ID" value="NZ_CP096649.1"/>
</dbReference>
<dbReference type="PANTHER" id="PTHR43197">
    <property type="entry name" value="UTP--GLUCOSE-1-PHOSPHATE URIDYLYLTRANSFERASE"/>
    <property type="match status" value="1"/>
</dbReference>
<evidence type="ECO:0000256" key="4">
    <source>
        <dbReference type="ARBA" id="ARBA00022695"/>
    </source>
</evidence>
<proteinExistence type="inferred from homology"/>
<sequence length="289" mass="32471">MIRKAIIPAAGLGTRMLPQTKASPKEMIPIFDKPTLQYIVEEAYESGITDILIITGRNKNSIEDHFDRNIELEKSLEDSGKFEILKEINKISDMVNIYYIRQKAPLGLGHAILCAESFAGGEDVAVLLGDDIVYSKEPCLKQLMNAYDETGKSILGVGLVNKEDTSKYGIIAYDEKVNERLYKLKSIVEKPDIDKAPSNIAVLGRYILKNDIFSLLKKTKPGKNGEIQLTDAIDMLLKQDDIYAYVFEGHRYDLGSKLGFIQANLDFALRSDIREDVLKYIKDIVKDDA</sequence>
<evidence type="ECO:0000313" key="8">
    <source>
        <dbReference type="EMBL" id="UQK59413.1"/>
    </source>
</evidence>
<evidence type="ECO:0000256" key="5">
    <source>
        <dbReference type="ARBA" id="ARBA00048128"/>
    </source>
</evidence>
<dbReference type="PANTHER" id="PTHR43197:SF1">
    <property type="entry name" value="UTP--GLUCOSE-1-PHOSPHATE URIDYLYLTRANSFERASE"/>
    <property type="match status" value="1"/>
</dbReference>
<dbReference type="KEGG" id="fms:M1R53_01800"/>
<dbReference type="GO" id="GO:0003983">
    <property type="term" value="F:UTP:glucose-1-phosphate uridylyltransferase activity"/>
    <property type="evidence" value="ECO:0007669"/>
    <property type="project" value="UniProtKB-EC"/>
</dbReference>
<dbReference type="CDD" id="cd02541">
    <property type="entry name" value="UGPase_prokaryotic"/>
    <property type="match status" value="1"/>
</dbReference>
<evidence type="ECO:0000313" key="9">
    <source>
        <dbReference type="Proteomes" id="UP000831151"/>
    </source>
</evidence>
<dbReference type="Gene3D" id="3.90.550.10">
    <property type="entry name" value="Spore Coat Polysaccharide Biosynthesis Protein SpsA, Chain A"/>
    <property type="match status" value="1"/>
</dbReference>
<dbReference type="InterPro" id="IPR005771">
    <property type="entry name" value="GalU_uridylyltTrfase_bac/arc"/>
</dbReference>
<keyword evidence="3 6" id="KW-0808">Transferase</keyword>
<evidence type="ECO:0000259" key="7">
    <source>
        <dbReference type="Pfam" id="PF00483"/>
    </source>
</evidence>
<evidence type="ECO:0000256" key="1">
    <source>
        <dbReference type="ARBA" id="ARBA00006890"/>
    </source>
</evidence>
<evidence type="ECO:0000256" key="2">
    <source>
        <dbReference type="ARBA" id="ARBA00012415"/>
    </source>
</evidence>
<dbReference type="Proteomes" id="UP000831151">
    <property type="component" value="Chromosome"/>
</dbReference>
<protein>
    <recommendedName>
        <fullName evidence="2 6">UTP--glucose-1-phosphate uridylyltransferase</fullName>
        <ecNumber evidence="2 6">2.7.7.9</ecNumber>
    </recommendedName>
    <alternativeName>
        <fullName evidence="6">UDP-glucose pyrophosphorylase</fullName>
    </alternativeName>
</protein>
<comment type="similarity">
    <text evidence="1 6">Belongs to the UDPGP type 2 family.</text>
</comment>
<evidence type="ECO:0000256" key="6">
    <source>
        <dbReference type="RuleBase" id="RU361259"/>
    </source>
</evidence>